<reference evidence="3 4" key="2">
    <citation type="journal article" date="2011" name="J. Bacteriol.">
        <title>Complete genome sequence of strain HTCC2503T of Parvularcula bermudensis, the type species of the order "Parvularculales" in the class Alphaproteobacteria.</title>
        <authorList>
            <person name="Oh H.M."/>
            <person name="Kang I."/>
            <person name="Vergin K.L."/>
            <person name="Kang D."/>
            <person name="Rhee K.H."/>
            <person name="Giovannoni S.J."/>
            <person name="Cho J.C."/>
        </authorList>
    </citation>
    <scope>NUCLEOTIDE SEQUENCE [LARGE SCALE GENOMIC DNA]</scope>
    <source>
        <strain evidence="4">ATCC BAA-594 / HTCC2503 / KCTC 12087</strain>
    </source>
</reference>
<feature type="domain" description="PEGA" evidence="2">
    <location>
        <begin position="31"/>
        <end position="91"/>
    </location>
</feature>
<protein>
    <recommendedName>
        <fullName evidence="2">PEGA domain-containing protein</fullName>
    </recommendedName>
</protein>
<dbReference type="OrthoDB" id="7428207at2"/>
<dbReference type="Proteomes" id="UP000001302">
    <property type="component" value="Chromosome"/>
</dbReference>
<evidence type="ECO:0000313" key="3">
    <source>
        <dbReference type="EMBL" id="ADM10417.1"/>
    </source>
</evidence>
<dbReference type="HOGENOM" id="CLU_2207475_0_0_5"/>
<name>E0TDW8_PARBH</name>
<dbReference type="KEGG" id="pbr:PB2503_11864"/>
<feature type="signal peptide" evidence="1">
    <location>
        <begin position="1"/>
        <end position="20"/>
    </location>
</feature>
<dbReference type="EMBL" id="CP002156">
    <property type="protein sequence ID" value="ADM10417.1"/>
    <property type="molecule type" value="Genomic_DNA"/>
</dbReference>
<evidence type="ECO:0000259" key="2">
    <source>
        <dbReference type="Pfam" id="PF08308"/>
    </source>
</evidence>
<evidence type="ECO:0000313" key="4">
    <source>
        <dbReference type="Proteomes" id="UP000001302"/>
    </source>
</evidence>
<feature type="chain" id="PRO_5003140670" description="PEGA domain-containing protein" evidence="1">
    <location>
        <begin position="21"/>
        <end position="107"/>
    </location>
</feature>
<dbReference type="PROSITE" id="PS51257">
    <property type="entry name" value="PROKAR_LIPOPROTEIN"/>
    <property type="match status" value="1"/>
</dbReference>
<dbReference type="STRING" id="314260.PB2503_11864"/>
<evidence type="ECO:0000256" key="1">
    <source>
        <dbReference type="SAM" id="SignalP"/>
    </source>
</evidence>
<dbReference type="Pfam" id="PF08308">
    <property type="entry name" value="PEGA"/>
    <property type="match status" value="1"/>
</dbReference>
<dbReference type="AlphaFoldDB" id="E0TDW8"/>
<gene>
    <name evidence="3" type="ordered locus">PB2503_11864</name>
</gene>
<organism evidence="3 4">
    <name type="scientific">Parvularcula bermudensis (strain ATCC BAA-594 / HTCC2503 / KCTC 12087)</name>
    <dbReference type="NCBI Taxonomy" id="314260"/>
    <lineage>
        <taxon>Bacteria</taxon>
        <taxon>Pseudomonadati</taxon>
        <taxon>Pseudomonadota</taxon>
        <taxon>Alphaproteobacteria</taxon>
        <taxon>Parvularculales</taxon>
        <taxon>Parvularculaceae</taxon>
        <taxon>Parvularcula</taxon>
    </lineage>
</organism>
<sequence length="107" mass="11141">MTKAMTALVIVALGTLLGCAATPSADKIVYVSLTTAPSGALVTFEGGETCTTPCVIGVIESVPLTIGRIGYEAVPMELTPDSPRQLSVDLKRVVEDDSFTIESLPDL</sequence>
<keyword evidence="1" id="KW-0732">Signal</keyword>
<dbReference type="InterPro" id="IPR013229">
    <property type="entry name" value="PEGA"/>
</dbReference>
<accession>E0TDW8</accession>
<proteinExistence type="predicted"/>
<keyword evidence="4" id="KW-1185">Reference proteome</keyword>
<reference evidence="4" key="1">
    <citation type="submission" date="2010-08" db="EMBL/GenBank/DDBJ databases">
        <title>Genome sequence of Parvularcula bermudensis HTCC2503.</title>
        <authorList>
            <person name="Kang D.-M."/>
            <person name="Oh H.-M."/>
            <person name="Cho J.-C."/>
        </authorList>
    </citation>
    <scope>NUCLEOTIDE SEQUENCE [LARGE SCALE GENOMIC DNA]</scope>
    <source>
        <strain evidence="4">ATCC BAA-594 / HTCC2503 / KCTC 12087</strain>
    </source>
</reference>
<dbReference type="RefSeq" id="WP_013301391.1">
    <property type="nucleotide sequence ID" value="NC_014414.1"/>
</dbReference>